<evidence type="ECO:0000313" key="7">
    <source>
        <dbReference type="EMBL" id="TFK44685.1"/>
    </source>
</evidence>
<protein>
    <submittedName>
        <fullName evidence="7">Kinase-like domain-containing protein</fullName>
    </submittedName>
</protein>
<feature type="domain" description="Protein kinase" evidence="6">
    <location>
        <begin position="103"/>
        <end position="457"/>
    </location>
</feature>
<dbReference type="PROSITE" id="PS00107">
    <property type="entry name" value="PROTEIN_KINASE_ATP"/>
    <property type="match status" value="1"/>
</dbReference>
<dbReference type="GO" id="GO:0005524">
    <property type="term" value="F:ATP binding"/>
    <property type="evidence" value="ECO:0007669"/>
    <property type="project" value="UniProtKB-UniRule"/>
</dbReference>
<reference evidence="7 8" key="1">
    <citation type="journal article" date="2019" name="Nat. Ecol. Evol.">
        <title>Megaphylogeny resolves global patterns of mushroom evolution.</title>
        <authorList>
            <person name="Varga T."/>
            <person name="Krizsan K."/>
            <person name="Foldi C."/>
            <person name="Dima B."/>
            <person name="Sanchez-Garcia M."/>
            <person name="Sanchez-Ramirez S."/>
            <person name="Szollosi G.J."/>
            <person name="Szarkandi J.G."/>
            <person name="Papp V."/>
            <person name="Albert L."/>
            <person name="Andreopoulos W."/>
            <person name="Angelini C."/>
            <person name="Antonin V."/>
            <person name="Barry K.W."/>
            <person name="Bougher N.L."/>
            <person name="Buchanan P."/>
            <person name="Buyck B."/>
            <person name="Bense V."/>
            <person name="Catcheside P."/>
            <person name="Chovatia M."/>
            <person name="Cooper J."/>
            <person name="Damon W."/>
            <person name="Desjardin D."/>
            <person name="Finy P."/>
            <person name="Geml J."/>
            <person name="Haridas S."/>
            <person name="Hughes K."/>
            <person name="Justo A."/>
            <person name="Karasinski D."/>
            <person name="Kautmanova I."/>
            <person name="Kiss B."/>
            <person name="Kocsube S."/>
            <person name="Kotiranta H."/>
            <person name="LaButti K.M."/>
            <person name="Lechner B.E."/>
            <person name="Liimatainen K."/>
            <person name="Lipzen A."/>
            <person name="Lukacs Z."/>
            <person name="Mihaltcheva S."/>
            <person name="Morgado L.N."/>
            <person name="Niskanen T."/>
            <person name="Noordeloos M.E."/>
            <person name="Ohm R.A."/>
            <person name="Ortiz-Santana B."/>
            <person name="Ovrebo C."/>
            <person name="Racz N."/>
            <person name="Riley R."/>
            <person name="Savchenko A."/>
            <person name="Shiryaev A."/>
            <person name="Soop K."/>
            <person name="Spirin V."/>
            <person name="Szebenyi C."/>
            <person name="Tomsovsky M."/>
            <person name="Tulloss R.E."/>
            <person name="Uehling J."/>
            <person name="Grigoriev I.V."/>
            <person name="Vagvolgyi C."/>
            <person name="Papp T."/>
            <person name="Martin F.M."/>
            <person name="Miettinen O."/>
            <person name="Hibbett D.S."/>
            <person name="Nagy L.G."/>
        </authorList>
    </citation>
    <scope>NUCLEOTIDE SEQUENCE [LARGE SCALE GENOMIC DNA]</scope>
    <source>
        <strain evidence="7 8">CBS 166.37</strain>
    </source>
</reference>
<feature type="compositionally biased region" description="Low complexity" evidence="5">
    <location>
        <begin position="33"/>
        <end position="48"/>
    </location>
</feature>
<proteinExistence type="inferred from homology"/>
<dbReference type="SMART" id="SM00220">
    <property type="entry name" value="S_TKc"/>
    <property type="match status" value="1"/>
</dbReference>
<evidence type="ECO:0000256" key="3">
    <source>
        <dbReference type="PROSITE-ProRule" id="PRU10141"/>
    </source>
</evidence>
<evidence type="ECO:0000256" key="4">
    <source>
        <dbReference type="RuleBase" id="RU000304"/>
    </source>
</evidence>
<dbReference type="Gene3D" id="3.30.200.20">
    <property type="entry name" value="Phosphorylase Kinase, domain 1"/>
    <property type="match status" value="1"/>
</dbReference>
<keyword evidence="8" id="KW-1185">Reference proteome</keyword>
<dbReference type="GO" id="GO:0035556">
    <property type="term" value="P:intracellular signal transduction"/>
    <property type="evidence" value="ECO:0007669"/>
    <property type="project" value="TreeGrafter"/>
</dbReference>
<dbReference type="OrthoDB" id="10252171at2759"/>
<dbReference type="Gene3D" id="1.10.510.10">
    <property type="entry name" value="Transferase(Phosphotransferase) domain 1"/>
    <property type="match status" value="1"/>
</dbReference>
<dbReference type="InterPro" id="IPR000719">
    <property type="entry name" value="Prot_kinase_dom"/>
</dbReference>
<dbReference type="GO" id="GO:0005634">
    <property type="term" value="C:nucleus"/>
    <property type="evidence" value="ECO:0007669"/>
    <property type="project" value="TreeGrafter"/>
</dbReference>
<evidence type="ECO:0000256" key="5">
    <source>
        <dbReference type="SAM" id="MobiDB-lite"/>
    </source>
</evidence>
<evidence type="ECO:0000256" key="2">
    <source>
        <dbReference type="ARBA" id="ARBA00022840"/>
    </source>
</evidence>
<evidence type="ECO:0000313" key="8">
    <source>
        <dbReference type="Proteomes" id="UP000308652"/>
    </source>
</evidence>
<dbReference type="GO" id="GO:0004674">
    <property type="term" value="F:protein serine/threonine kinase activity"/>
    <property type="evidence" value="ECO:0007669"/>
    <property type="project" value="UniProtKB-KW"/>
</dbReference>
<dbReference type="InterPro" id="IPR008271">
    <property type="entry name" value="Ser/Thr_kinase_AS"/>
</dbReference>
<gene>
    <name evidence="7" type="ORF">BDQ12DRAFT_702090</name>
</gene>
<accession>A0A5C3MJ05</accession>
<keyword evidence="7" id="KW-0418">Kinase</keyword>
<dbReference type="GO" id="GO:0005829">
    <property type="term" value="C:cytosol"/>
    <property type="evidence" value="ECO:0007669"/>
    <property type="project" value="TreeGrafter"/>
</dbReference>
<keyword evidence="7" id="KW-0808">Transferase</keyword>
<organism evidence="7 8">
    <name type="scientific">Crucibulum laeve</name>
    <dbReference type="NCBI Taxonomy" id="68775"/>
    <lineage>
        <taxon>Eukaryota</taxon>
        <taxon>Fungi</taxon>
        <taxon>Dikarya</taxon>
        <taxon>Basidiomycota</taxon>
        <taxon>Agaricomycotina</taxon>
        <taxon>Agaricomycetes</taxon>
        <taxon>Agaricomycetidae</taxon>
        <taxon>Agaricales</taxon>
        <taxon>Agaricineae</taxon>
        <taxon>Nidulariaceae</taxon>
        <taxon>Crucibulum</taxon>
    </lineage>
</organism>
<dbReference type="InterPro" id="IPR011009">
    <property type="entry name" value="Kinase-like_dom_sf"/>
</dbReference>
<dbReference type="PANTHER" id="PTHR24346">
    <property type="entry name" value="MAP/MICROTUBULE AFFINITY-REGULATING KINASE"/>
    <property type="match status" value="1"/>
</dbReference>
<dbReference type="PROSITE" id="PS00108">
    <property type="entry name" value="PROTEIN_KINASE_ST"/>
    <property type="match status" value="1"/>
</dbReference>
<feature type="region of interest" description="Disordered" evidence="5">
    <location>
        <begin position="33"/>
        <end position="62"/>
    </location>
</feature>
<dbReference type="Pfam" id="PF00069">
    <property type="entry name" value="Pkinase"/>
    <property type="match status" value="2"/>
</dbReference>
<feature type="region of interest" description="Disordered" evidence="5">
    <location>
        <begin position="194"/>
        <end position="232"/>
    </location>
</feature>
<sequence length="464" mass="52060">MSTSTPRRHPPPHPIAIPEPILMSHLSLYSGSYSSRSTYSRSNSNYSPRSERPPRTTPHAKKRDDFYLQVPHLRVAIHNTHAHLHSPRFPFRHQLCQQFVRTYQLGDELGSGGYGFVMTATHRVEGHEVAVKFIIKKKVPEHAWAEDEFRGVLPMEIMLLSVIEHEGVVKCLDLYEDCLYFYVVQELHGSPWHKNCDHQSPPTSSSTASLPLSTPPLSPASSFDSLSDSEPPTLPHVPPVAFLPCGKRLYSSYGANTKGSSQCESPSPSLACGVVRPGYGRRPSYDLFECLEQSDCKRFMEVQARHIFAQVVDIVHYLNSHGVTHRDIKDENLLIDKNFRVKLIDFGSATFVNPQEPQPLYKGFYGTTAYASPEILLKKKYYAPPAEIWTLGTLLSFLLTGCSPFPSLAYAVEGKLQWPNGLGAVVPGGALDLMKRCLDPNPKTRATISEVRAHRWLVENQKDK</sequence>
<keyword evidence="1 3" id="KW-0547">Nucleotide-binding</keyword>
<dbReference type="PROSITE" id="PS50011">
    <property type="entry name" value="PROTEIN_KINASE_DOM"/>
    <property type="match status" value="1"/>
</dbReference>
<dbReference type="GO" id="GO:0045719">
    <property type="term" value="P:negative regulation of glycogen biosynthetic process"/>
    <property type="evidence" value="ECO:0007669"/>
    <property type="project" value="TreeGrafter"/>
</dbReference>
<evidence type="ECO:0000259" key="6">
    <source>
        <dbReference type="PROSITE" id="PS50011"/>
    </source>
</evidence>
<dbReference type="SUPFAM" id="SSF56112">
    <property type="entry name" value="Protein kinase-like (PK-like)"/>
    <property type="match status" value="2"/>
</dbReference>
<comment type="similarity">
    <text evidence="4">Belongs to the protein kinase superfamily.</text>
</comment>
<dbReference type="EMBL" id="ML213590">
    <property type="protein sequence ID" value="TFK44685.1"/>
    <property type="molecule type" value="Genomic_DNA"/>
</dbReference>
<dbReference type="AlphaFoldDB" id="A0A5C3MJ05"/>
<feature type="compositionally biased region" description="Low complexity" evidence="5">
    <location>
        <begin position="219"/>
        <end position="231"/>
    </location>
</feature>
<dbReference type="InterPro" id="IPR017441">
    <property type="entry name" value="Protein_kinase_ATP_BS"/>
</dbReference>
<feature type="binding site" evidence="3">
    <location>
        <position position="137"/>
    </location>
    <ligand>
        <name>ATP</name>
        <dbReference type="ChEBI" id="CHEBI:30616"/>
    </ligand>
</feature>
<feature type="compositionally biased region" description="Low complexity" evidence="5">
    <location>
        <begin position="200"/>
        <end position="212"/>
    </location>
</feature>
<keyword evidence="4" id="KW-0723">Serine/threonine-protein kinase</keyword>
<dbReference type="Proteomes" id="UP000308652">
    <property type="component" value="Unassembled WGS sequence"/>
</dbReference>
<name>A0A5C3MJ05_9AGAR</name>
<keyword evidence="2 3" id="KW-0067">ATP-binding</keyword>
<dbReference type="STRING" id="68775.A0A5C3MJ05"/>
<evidence type="ECO:0000256" key="1">
    <source>
        <dbReference type="ARBA" id="ARBA00022741"/>
    </source>
</evidence>
<dbReference type="PANTHER" id="PTHR24346:SF72">
    <property type="entry name" value="CAMK PROTEIN KINASE"/>
    <property type="match status" value="1"/>
</dbReference>